<dbReference type="AlphaFoldDB" id="A0A847RZP1"/>
<sequence>MFYRKIYLPLLACTMAACSKSDKETSKDADPADLNSISVSIEGEFNQKIEARGRDVEVALLKFTKTSLEGFGVGGFIPDGNGSMKTEATTGLMKLQLQAGAEQTGTATGSVTVKSGNNQTQYAGQSYFLYYDTDVNAANSKVYLTLTEVKDTANLLKLRGQFRYNAAYGPDKQSDDCIKEALANSGRLPMYNADLCGAKKVKVSGTFTIYLDKVMQQ</sequence>
<proteinExistence type="predicted"/>
<name>A0A847RZP1_9BACT</name>
<dbReference type="EMBL" id="JABAIA010000003">
    <property type="protein sequence ID" value="NLR67504.1"/>
    <property type="molecule type" value="Genomic_DNA"/>
</dbReference>
<protein>
    <recommendedName>
        <fullName evidence="3">Lipoprotein</fullName>
    </recommendedName>
</protein>
<evidence type="ECO:0000313" key="1">
    <source>
        <dbReference type="EMBL" id="NLR67504.1"/>
    </source>
</evidence>
<gene>
    <name evidence="1" type="ORF">HGH92_24580</name>
</gene>
<dbReference type="Proteomes" id="UP000570474">
    <property type="component" value="Unassembled WGS sequence"/>
</dbReference>
<comment type="caution">
    <text evidence="1">The sequence shown here is derived from an EMBL/GenBank/DDBJ whole genome shotgun (WGS) entry which is preliminary data.</text>
</comment>
<reference evidence="1 2" key="1">
    <citation type="submission" date="2020-04" db="EMBL/GenBank/DDBJ databases">
        <authorList>
            <person name="Yin C."/>
        </authorList>
    </citation>
    <scope>NUCLEOTIDE SEQUENCE [LARGE SCALE GENOMIC DNA]</scope>
    <source>
        <strain evidence="1 2">Ae27</strain>
    </source>
</reference>
<dbReference type="PROSITE" id="PS51257">
    <property type="entry name" value="PROKAR_LIPOPROTEIN"/>
    <property type="match status" value="1"/>
</dbReference>
<keyword evidence="2" id="KW-1185">Reference proteome</keyword>
<dbReference type="RefSeq" id="WP_168873463.1">
    <property type="nucleotide sequence ID" value="NZ_JABAIA010000003.1"/>
</dbReference>
<accession>A0A847RZP1</accession>
<evidence type="ECO:0000313" key="2">
    <source>
        <dbReference type="Proteomes" id="UP000570474"/>
    </source>
</evidence>
<organism evidence="1 2">
    <name type="scientific">Chitinophaga varians</name>
    <dbReference type="NCBI Taxonomy" id="2202339"/>
    <lineage>
        <taxon>Bacteria</taxon>
        <taxon>Pseudomonadati</taxon>
        <taxon>Bacteroidota</taxon>
        <taxon>Chitinophagia</taxon>
        <taxon>Chitinophagales</taxon>
        <taxon>Chitinophagaceae</taxon>
        <taxon>Chitinophaga</taxon>
    </lineage>
</organism>
<evidence type="ECO:0008006" key="3">
    <source>
        <dbReference type="Google" id="ProtNLM"/>
    </source>
</evidence>